<dbReference type="Gramene" id="BGIOSGA033782-TA">
    <property type="protein sequence ID" value="BGIOSGA033782-PA"/>
    <property type="gene ID" value="BGIOSGA033782"/>
</dbReference>
<dbReference type="HOGENOM" id="CLU_2376574_0_0_1"/>
<dbReference type="Proteomes" id="UP000007015">
    <property type="component" value="Chromosome 11"/>
</dbReference>
<dbReference type="AlphaFoldDB" id="A2ZFH4"/>
<accession>A2ZFH4</accession>
<evidence type="ECO:0000313" key="2">
    <source>
        <dbReference type="Proteomes" id="UP000007015"/>
    </source>
</evidence>
<dbReference type="EMBL" id="CM000136">
    <property type="protein sequence ID" value="EAY81358.1"/>
    <property type="molecule type" value="Genomic_DNA"/>
</dbReference>
<sequence length="95" mass="10831">MGLSKKTVSASITSLFSPKKPEESKIPIPKEVIDHFIKHCSFECQSKNLKIAFLYPVVVNFDRQLSKEAEIENYHLDALIKLNSCDHILLPYLAQ</sequence>
<name>A2ZFH4_ORYSI</name>
<keyword evidence="2" id="KW-1185">Reference proteome</keyword>
<reference evidence="1 2" key="1">
    <citation type="journal article" date="2005" name="PLoS Biol.">
        <title>The genomes of Oryza sativa: a history of duplications.</title>
        <authorList>
            <person name="Yu J."/>
            <person name="Wang J."/>
            <person name="Lin W."/>
            <person name="Li S."/>
            <person name="Li H."/>
            <person name="Zhou J."/>
            <person name="Ni P."/>
            <person name="Dong W."/>
            <person name="Hu S."/>
            <person name="Zeng C."/>
            <person name="Zhang J."/>
            <person name="Zhang Y."/>
            <person name="Li R."/>
            <person name="Xu Z."/>
            <person name="Li S."/>
            <person name="Li X."/>
            <person name="Zheng H."/>
            <person name="Cong L."/>
            <person name="Lin L."/>
            <person name="Yin J."/>
            <person name="Geng J."/>
            <person name="Li G."/>
            <person name="Shi J."/>
            <person name="Liu J."/>
            <person name="Lv H."/>
            <person name="Li J."/>
            <person name="Wang J."/>
            <person name="Deng Y."/>
            <person name="Ran L."/>
            <person name="Shi X."/>
            <person name="Wang X."/>
            <person name="Wu Q."/>
            <person name="Li C."/>
            <person name="Ren X."/>
            <person name="Wang J."/>
            <person name="Wang X."/>
            <person name="Li D."/>
            <person name="Liu D."/>
            <person name="Zhang X."/>
            <person name="Ji Z."/>
            <person name="Zhao W."/>
            <person name="Sun Y."/>
            <person name="Zhang Z."/>
            <person name="Bao J."/>
            <person name="Han Y."/>
            <person name="Dong L."/>
            <person name="Ji J."/>
            <person name="Chen P."/>
            <person name="Wu S."/>
            <person name="Liu J."/>
            <person name="Xiao Y."/>
            <person name="Bu D."/>
            <person name="Tan J."/>
            <person name="Yang L."/>
            <person name="Ye C."/>
            <person name="Zhang J."/>
            <person name="Xu J."/>
            <person name="Zhou Y."/>
            <person name="Yu Y."/>
            <person name="Zhang B."/>
            <person name="Zhuang S."/>
            <person name="Wei H."/>
            <person name="Liu B."/>
            <person name="Lei M."/>
            <person name="Yu H."/>
            <person name="Li Y."/>
            <person name="Xu H."/>
            <person name="Wei S."/>
            <person name="He X."/>
            <person name="Fang L."/>
            <person name="Zhang Z."/>
            <person name="Zhang Y."/>
            <person name="Huang X."/>
            <person name="Su Z."/>
            <person name="Tong W."/>
            <person name="Li J."/>
            <person name="Tong Z."/>
            <person name="Li S."/>
            <person name="Ye J."/>
            <person name="Wang L."/>
            <person name="Fang L."/>
            <person name="Lei T."/>
            <person name="Chen C."/>
            <person name="Chen H."/>
            <person name="Xu Z."/>
            <person name="Li H."/>
            <person name="Huang H."/>
            <person name="Zhang F."/>
            <person name="Xu H."/>
            <person name="Li N."/>
            <person name="Zhao C."/>
            <person name="Li S."/>
            <person name="Dong L."/>
            <person name="Huang Y."/>
            <person name="Li L."/>
            <person name="Xi Y."/>
            <person name="Qi Q."/>
            <person name="Li W."/>
            <person name="Zhang B."/>
            <person name="Hu W."/>
            <person name="Zhang Y."/>
            <person name="Tian X."/>
            <person name="Jiao Y."/>
            <person name="Liang X."/>
            <person name="Jin J."/>
            <person name="Gao L."/>
            <person name="Zheng W."/>
            <person name="Hao B."/>
            <person name="Liu S."/>
            <person name="Wang W."/>
            <person name="Yuan L."/>
            <person name="Cao M."/>
            <person name="McDermott J."/>
            <person name="Samudrala R."/>
            <person name="Wang J."/>
            <person name="Wong G.K."/>
            <person name="Yang H."/>
        </authorList>
    </citation>
    <scope>NUCLEOTIDE SEQUENCE [LARGE SCALE GENOMIC DNA]</scope>
    <source>
        <strain evidence="2">cv. 93-11</strain>
    </source>
</reference>
<gene>
    <name evidence="1" type="ORF">OsI_36530</name>
</gene>
<organism evidence="1 2">
    <name type="scientific">Oryza sativa subsp. indica</name>
    <name type="common">Rice</name>
    <dbReference type="NCBI Taxonomy" id="39946"/>
    <lineage>
        <taxon>Eukaryota</taxon>
        <taxon>Viridiplantae</taxon>
        <taxon>Streptophyta</taxon>
        <taxon>Embryophyta</taxon>
        <taxon>Tracheophyta</taxon>
        <taxon>Spermatophyta</taxon>
        <taxon>Magnoliopsida</taxon>
        <taxon>Liliopsida</taxon>
        <taxon>Poales</taxon>
        <taxon>Poaceae</taxon>
        <taxon>BOP clade</taxon>
        <taxon>Oryzoideae</taxon>
        <taxon>Oryzeae</taxon>
        <taxon>Oryzinae</taxon>
        <taxon>Oryza</taxon>
        <taxon>Oryza sativa</taxon>
    </lineage>
</organism>
<protein>
    <submittedName>
        <fullName evidence="1">Uncharacterized protein</fullName>
    </submittedName>
</protein>
<evidence type="ECO:0000313" key="1">
    <source>
        <dbReference type="EMBL" id="EAY81358.1"/>
    </source>
</evidence>
<proteinExistence type="predicted"/>